<feature type="domain" description="F-box" evidence="2">
    <location>
        <begin position="5"/>
        <end position="55"/>
    </location>
</feature>
<dbReference type="Pfam" id="PF00646">
    <property type="entry name" value="F-box"/>
    <property type="match status" value="1"/>
</dbReference>
<organism evidence="3 4">
    <name type="scientific">Psophocarpus tetragonolobus</name>
    <name type="common">Winged bean</name>
    <name type="synonym">Dolichos tetragonolobus</name>
    <dbReference type="NCBI Taxonomy" id="3891"/>
    <lineage>
        <taxon>Eukaryota</taxon>
        <taxon>Viridiplantae</taxon>
        <taxon>Streptophyta</taxon>
        <taxon>Embryophyta</taxon>
        <taxon>Tracheophyta</taxon>
        <taxon>Spermatophyta</taxon>
        <taxon>Magnoliopsida</taxon>
        <taxon>eudicotyledons</taxon>
        <taxon>Gunneridae</taxon>
        <taxon>Pentapetalae</taxon>
        <taxon>rosids</taxon>
        <taxon>fabids</taxon>
        <taxon>Fabales</taxon>
        <taxon>Fabaceae</taxon>
        <taxon>Papilionoideae</taxon>
        <taxon>50 kb inversion clade</taxon>
        <taxon>NPAAA clade</taxon>
        <taxon>indigoferoid/millettioid clade</taxon>
        <taxon>Phaseoleae</taxon>
        <taxon>Psophocarpus</taxon>
    </lineage>
</organism>
<sequence length="468" mass="54506">MPLSLDRFSSLPIELLLTILSLLPFKEAVRTFVLSKKWLDMKIYKSLRNIEFNEFFFVKLDRSDETREAQRKAFLEFIKIWIENHEGTLMDKFSLRLSTPANVAQIVYQCVVFATQHKVKDLELDFVDADQYENDDGYFDNYEAKFELPKQVYEHQILESLKLYACSFIETEIVNFHSLKEISLGWMEVSISAIKTLLLNCEKLQSLSFKRCWNSEKFDLGEEEIMALTKLVLNECRFEIDCFKVNAPNLKIFKYSGWMNFCTTKIHSLAMEEGELDFSHEYLFEGFGDPLYNLVKELRTVRVLTVCSFVLQVIPTGEEQEGMQCEMEVRHLIMKTGLHEDEFIGVAFFLNSCPMLECLTIELGSKNDLMDYEAPFNFNGMQFWIEKLGRCKCLRSSLKVVEINGFVGSMNERLMLKYLICRGFALKRIAINMLKDESGRTMDPHCRQIAQTLLSVPRASTNLDILIF</sequence>
<dbReference type="InterPro" id="IPR050232">
    <property type="entry name" value="FBL13/AtMIF1-like"/>
</dbReference>
<keyword evidence="4" id="KW-1185">Reference proteome</keyword>
<evidence type="ECO:0000256" key="1">
    <source>
        <dbReference type="SAM" id="SignalP"/>
    </source>
</evidence>
<evidence type="ECO:0000313" key="3">
    <source>
        <dbReference type="EMBL" id="KAK7385948.1"/>
    </source>
</evidence>
<dbReference type="PANTHER" id="PTHR31900:SF34">
    <property type="entry name" value="EMB|CAB62440.1-RELATED"/>
    <property type="match status" value="1"/>
</dbReference>
<dbReference type="Pfam" id="PF23622">
    <property type="entry name" value="LRR_At1g61320_AtMIF1"/>
    <property type="match status" value="1"/>
</dbReference>
<dbReference type="InterPro" id="IPR001810">
    <property type="entry name" value="F-box_dom"/>
</dbReference>
<keyword evidence="1" id="KW-0732">Signal</keyword>
<gene>
    <name evidence="3" type="ORF">VNO78_31947</name>
</gene>
<dbReference type="EMBL" id="JAYMYS010000008">
    <property type="protein sequence ID" value="KAK7385948.1"/>
    <property type="molecule type" value="Genomic_DNA"/>
</dbReference>
<dbReference type="AlphaFoldDB" id="A0AAN9X7S7"/>
<comment type="caution">
    <text evidence="3">The sequence shown here is derived from an EMBL/GenBank/DDBJ whole genome shotgun (WGS) entry which is preliminary data.</text>
</comment>
<dbReference type="SUPFAM" id="SSF81383">
    <property type="entry name" value="F-box domain"/>
    <property type="match status" value="1"/>
</dbReference>
<feature type="chain" id="PRO_5042833929" description="F-box domain-containing protein" evidence="1">
    <location>
        <begin position="29"/>
        <end position="468"/>
    </location>
</feature>
<dbReference type="InterPro" id="IPR006566">
    <property type="entry name" value="FBD"/>
</dbReference>
<feature type="signal peptide" evidence="1">
    <location>
        <begin position="1"/>
        <end position="28"/>
    </location>
</feature>
<dbReference type="Proteomes" id="UP001386955">
    <property type="component" value="Unassembled WGS sequence"/>
</dbReference>
<dbReference type="SUPFAM" id="SSF52047">
    <property type="entry name" value="RNI-like"/>
    <property type="match status" value="1"/>
</dbReference>
<dbReference type="InterPro" id="IPR055357">
    <property type="entry name" value="LRR_At1g61320_AtMIF1"/>
</dbReference>
<dbReference type="InterPro" id="IPR032675">
    <property type="entry name" value="LRR_dom_sf"/>
</dbReference>
<protein>
    <recommendedName>
        <fullName evidence="2">F-box domain-containing protein</fullName>
    </recommendedName>
</protein>
<evidence type="ECO:0000313" key="4">
    <source>
        <dbReference type="Proteomes" id="UP001386955"/>
    </source>
</evidence>
<dbReference type="Gene3D" id="3.80.10.10">
    <property type="entry name" value="Ribonuclease Inhibitor"/>
    <property type="match status" value="1"/>
</dbReference>
<dbReference type="InterPro" id="IPR036047">
    <property type="entry name" value="F-box-like_dom_sf"/>
</dbReference>
<reference evidence="3 4" key="1">
    <citation type="submission" date="2024-01" db="EMBL/GenBank/DDBJ databases">
        <title>The genomes of 5 underutilized Papilionoideae crops provide insights into root nodulation and disease resistanc.</title>
        <authorList>
            <person name="Jiang F."/>
        </authorList>
    </citation>
    <scope>NUCLEOTIDE SEQUENCE [LARGE SCALE GENOMIC DNA]</scope>
    <source>
        <strain evidence="3">DUOXIRENSHENG_FW03</strain>
        <tissue evidence="3">Leaves</tissue>
    </source>
</reference>
<dbReference type="PROSITE" id="PS50181">
    <property type="entry name" value="FBOX"/>
    <property type="match status" value="1"/>
</dbReference>
<dbReference type="SMART" id="SM00579">
    <property type="entry name" value="FBD"/>
    <property type="match status" value="1"/>
</dbReference>
<dbReference type="PANTHER" id="PTHR31900">
    <property type="entry name" value="F-BOX/RNI SUPERFAMILY PROTEIN-RELATED"/>
    <property type="match status" value="1"/>
</dbReference>
<evidence type="ECO:0000259" key="2">
    <source>
        <dbReference type="PROSITE" id="PS50181"/>
    </source>
</evidence>
<name>A0AAN9X7S7_PSOTE</name>
<accession>A0AAN9X7S7</accession>
<proteinExistence type="predicted"/>